<accession>A0ABU5P8T7</accession>
<dbReference type="EMBL" id="JAYEET010000032">
    <property type="protein sequence ID" value="MEA1606059.1"/>
    <property type="molecule type" value="Genomic_DNA"/>
</dbReference>
<organism evidence="1 2">
    <name type="scientific">Pseudomonas spirodelae</name>
    <dbReference type="NCBI Taxonomy" id="3101751"/>
    <lineage>
        <taxon>Bacteria</taxon>
        <taxon>Pseudomonadati</taxon>
        <taxon>Pseudomonadota</taxon>
        <taxon>Gammaproteobacteria</taxon>
        <taxon>Pseudomonadales</taxon>
        <taxon>Pseudomonadaceae</taxon>
        <taxon>Pseudomonas</taxon>
    </lineage>
</organism>
<evidence type="ECO:0000313" key="1">
    <source>
        <dbReference type="EMBL" id="MEA1606059.1"/>
    </source>
</evidence>
<reference evidence="1 2" key="1">
    <citation type="submission" date="2023-12" db="EMBL/GenBank/DDBJ databases">
        <title>Pseudomonas sp. T5W1.</title>
        <authorList>
            <person name="Maltman C."/>
        </authorList>
    </citation>
    <scope>NUCLEOTIDE SEQUENCE [LARGE SCALE GENOMIC DNA]</scope>
    <source>
        <strain evidence="1 2">T5W1</strain>
    </source>
</reference>
<evidence type="ECO:0000313" key="2">
    <source>
        <dbReference type="Proteomes" id="UP001292571"/>
    </source>
</evidence>
<keyword evidence="2" id="KW-1185">Reference proteome</keyword>
<gene>
    <name evidence="1" type="ORF">SOP97_09565</name>
</gene>
<comment type="caution">
    <text evidence="1">The sequence shown here is derived from an EMBL/GenBank/DDBJ whole genome shotgun (WGS) entry which is preliminary data.</text>
</comment>
<name>A0ABU5P8T7_9PSED</name>
<protein>
    <submittedName>
        <fullName evidence="1">Uncharacterized protein</fullName>
    </submittedName>
</protein>
<dbReference type="Proteomes" id="UP001292571">
    <property type="component" value="Unassembled WGS sequence"/>
</dbReference>
<proteinExistence type="predicted"/>
<dbReference type="RefSeq" id="WP_322949068.1">
    <property type="nucleotide sequence ID" value="NZ_JAYEET010000032.1"/>
</dbReference>
<sequence>MYGTVRTVVWEDGGREAASYPILAESRVLMHGSSGLLYLDYSDFSLQAVMENVHEHDESSSVYRTWAHRIGG</sequence>